<organism evidence="2 3">
    <name type="scientific">Streptomyces nojiriensis</name>
    <dbReference type="NCBI Taxonomy" id="66374"/>
    <lineage>
        <taxon>Bacteria</taxon>
        <taxon>Bacillati</taxon>
        <taxon>Actinomycetota</taxon>
        <taxon>Actinomycetes</taxon>
        <taxon>Kitasatosporales</taxon>
        <taxon>Streptomycetaceae</taxon>
        <taxon>Streptomyces</taxon>
    </lineage>
</organism>
<sequence>MNHPNPAGAYDNSPGTLAPDNPIKRVRPSYGTGIPSEGLTTEEANTFPMADQQLSAPVRVPSGIRHINHDHRRGYVKIGNHLAQHRELSMTAIGLATHIQSLPTGCKVTIKALAERFPEGEVRIAAALRELEAHGYLMRSKERLPSGHIVTCTVSYNNPPARLAEAACERREPEPSPDPAPEHEPEPTPAAEAVPEEDVPEVELQARELLARLRLRDPRLVLSERDTVRLAPAVAVWLERGLVPGAVTAALTRALPQTVIHSPAALLAHRLREQLPPRLPDLWSAYPALPDREVHPLRSCEDCDRAFRSPVPGRCTDCAAAASAA</sequence>
<keyword evidence="2" id="KW-0238">DNA-binding</keyword>
<dbReference type="EMBL" id="BNEC01000005">
    <property type="protein sequence ID" value="GHI71595.1"/>
    <property type="molecule type" value="Genomic_DNA"/>
</dbReference>
<comment type="caution">
    <text evidence="2">The sequence shown here is derived from an EMBL/GenBank/DDBJ whole genome shotgun (WGS) entry which is preliminary data.</text>
</comment>
<evidence type="ECO:0000256" key="1">
    <source>
        <dbReference type="SAM" id="MobiDB-lite"/>
    </source>
</evidence>
<dbReference type="Proteomes" id="UP000613974">
    <property type="component" value="Unassembled WGS sequence"/>
</dbReference>
<feature type="compositionally biased region" description="Basic and acidic residues" evidence="1">
    <location>
        <begin position="167"/>
        <end position="186"/>
    </location>
</feature>
<evidence type="ECO:0000313" key="2">
    <source>
        <dbReference type="EMBL" id="GHI71595.1"/>
    </source>
</evidence>
<reference evidence="3" key="1">
    <citation type="submission" date="2023-07" db="EMBL/GenBank/DDBJ databases">
        <title>Whole genome shotgun sequence of Streptomyces nojiriensis NBRC 13794.</title>
        <authorList>
            <person name="Komaki H."/>
            <person name="Tamura T."/>
        </authorList>
    </citation>
    <scope>NUCLEOTIDE SEQUENCE [LARGE SCALE GENOMIC DNA]</scope>
    <source>
        <strain evidence="3">NBRC 13794</strain>
    </source>
</reference>
<protein>
    <submittedName>
        <fullName evidence="2">DNA-binding protein</fullName>
    </submittedName>
</protein>
<accession>A0ABQ3SUX6</accession>
<feature type="region of interest" description="Disordered" evidence="1">
    <location>
        <begin position="1"/>
        <end position="32"/>
    </location>
</feature>
<keyword evidence="3" id="KW-1185">Reference proteome</keyword>
<feature type="region of interest" description="Disordered" evidence="1">
    <location>
        <begin position="166"/>
        <end position="201"/>
    </location>
</feature>
<proteinExistence type="predicted"/>
<dbReference type="GO" id="GO:0003677">
    <property type="term" value="F:DNA binding"/>
    <property type="evidence" value="ECO:0007669"/>
    <property type="project" value="UniProtKB-KW"/>
</dbReference>
<gene>
    <name evidence="2" type="ORF">Snoj_55130</name>
</gene>
<evidence type="ECO:0000313" key="3">
    <source>
        <dbReference type="Proteomes" id="UP000613974"/>
    </source>
</evidence>
<name>A0ABQ3SUX6_9ACTN</name>